<evidence type="ECO:0000313" key="2">
    <source>
        <dbReference type="Proteomes" id="UP000070174"/>
    </source>
</evidence>
<proteinExistence type="predicted"/>
<organism evidence="1">
    <name type="scientific">Peptoniphilus harei</name>
    <dbReference type="NCBI Taxonomy" id="54005"/>
    <lineage>
        <taxon>Bacteria</taxon>
        <taxon>Bacillati</taxon>
        <taxon>Bacillota</taxon>
        <taxon>Tissierellia</taxon>
        <taxon>Tissierellales</taxon>
        <taxon>Peptoniphilaceae</taxon>
        <taxon>Peptoniphilus</taxon>
    </lineage>
</organism>
<dbReference type="PATRIC" id="fig|54005.3.peg.1655"/>
<dbReference type="EMBL" id="LRQE01000041">
    <property type="protein sequence ID" value="KXA28697.1"/>
    <property type="molecule type" value="Genomic_DNA"/>
</dbReference>
<comment type="caution">
    <text evidence="1">The sequence shown here is derived from an EMBL/GenBank/DDBJ whole genome shotgun (WGS) entry which is preliminary data.</text>
</comment>
<dbReference type="Proteomes" id="UP000070174">
    <property type="component" value="Unassembled WGS sequence"/>
</dbReference>
<reference evidence="1 2" key="1">
    <citation type="submission" date="2016-01" db="EMBL/GenBank/DDBJ databases">
        <authorList>
            <person name="Oliw E.H."/>
        </authorList>
    </citation>
    <scope>NUCLEOTIDE SEQUENCE [LARGE SCALE GENOMIC DNA]</scope>
    <source>
        <strain evidence="1 2">CMW7756A</strain>
    </source>
</reference>
<gene>
    <name evidence="1" type="ORF">HMPREF3229_01693</name>
</gene>
<accession>A0A133PJH9</accession>
<sequence length="42" mass="5181">MKINFKNFIKIFAHKKLRSSYEPEFYILQNISSYILALNFYF</sequence>
<protein>
    <submittedName>
        <fullName evidence="1">Uncharacterized protein</fullName>
    </submittedName>
</protein>
<evidence type="ECO:0000313" key="1">
    <source>
        <dbReference type="EMBL" id="KXA28697.1"/>
    </source>
</evidence>
<name>A0A133PJH9_9FIRM</name>
<dbReference type="AlphaFoldDB" id="A0A133PJH9"/>